<keyword evidence="4" id="KW-0254">Endocytosis</keyword>
<organism evidence="18 19">
    <name type="scientific">Dendroctonus ponderosae</name>
    <name type="common">Mountain pine beetle</name>
    <dbReference type="NCBI Taxonomy" id="77166"/>
    <lineage>
        <taxon>Eukaryota</taxon>
        <taxon>Metazoa</taxon>
        <taxon>Ecdysozoa</taxon>
        <taxon>Arthropoda</taxon>
        <taxon>Hexapoda</taxon>
        <taxon>Insecta</taxon>
        <taxon>Pterygota</taxon>
        <taxon>Neoptera</taxon>
        <taxon>Endopterygota</taxon>
        <taxon>Coleoptera</taxon>
        <taxon>Polyphaga</taxon>
        <taxon>Cucujiformia</taxon>
        <taxon>Curculionidae</taxon>
        <taxon>Scolytinae</taxon>
        <taxon>Dendroctonus</taxon>
    </lineage>
</organism>
<keyword evidence="9 16" id="KW-0472">Membrane</keyword>
<keyword evidence="19" id="KW-1185">Reference proteome</keyword>
<accession>A0AAR5P060</accession>
<dbReference type="InterPro" id="IPR023415">
    <property type="entry name" value="LDLR_class-A_CS"/>
</dbReference>
<keyword evidence="12" id="KW-0325">Glycoprotein</keyword>
<dbReference type="PROSITE" id="PS50068">
    <property type="entry name" value="LDLRA_2"/>
    <property type="match status" value="8"/>
</dbReference>
<feature type="repeat" description="LDL-receptor class B" evidence="14">
    <location>
        <begin position="720"/>
        <end position="763"/>
    </location>
</feature>
<dbReference type="SMART" id="SM00192">
    <property type="entry name" value="LDLa"/>
    <property type="match status" value="8"/>
</dbReference>
<feature type="disulfide bond" evidence="13">
    <location>
        <begin position="401"/>
        <end position="416"/>
    </location>
</feature>
<feature type="repeat" description="LDL-receptor class B" evidence="14">
    <location>
        <begin position="677"/>
        <end position="719"/>
    </location>
</feature>
<dbReference type="FunFam" id="2.10.25.10:FF:000240">
    <property type="entry name" value="Vitamin K-dependent protein S"/>
    <property type="match status" value="1"/>
</dbReference>
<proteinExistence type="predicted"/>
<feature type="disulfide bond" evidence="13">
    <location>
        <begin position="348"/>
        <end position="366"/>
    </location>
</feature>
<dbReference type="SUPFAM" id="SSF57184">
    <property type="entry name" value="Growth factor receptor domain"/>
    <property type="match status" value="2"/>
</dbReference>
<feature type="repeat" description="LDL-receptor class B" evidence="14">
    <location>
        <begin position="1248"/>
        <end position="1290"/>
    </location>
</feature>
<evidence type="ECO:0000256" key="16">
    <source>
        <dbReference type="SAM" id="Phobius"/>
    </source>
</evidence>
<dbReference type="GO" id="GO:0006898">
    <property type="term" value="P:receptor-mediated endocytosis"/>
    <property type="evidence" value="ECO:0007669"/>
    <property type="project" value="TreeGrafter"/>
</dbReference>
<dbReference type="FunFam" id="2.120.10.30:FF:000241">
    <property type="entry name" value="Low-density lipoprotein receptor-related protein 6"/>
    <property type="match status" value="1"/>
</dbReference>
<keyword evidence="3" id="KW-0245">EGF-like domain</keyword>
<feature type="repeat" description="LDL-receptor class B" evidence="14">
    <location>
        <begin position="984"/>
        <end position="1026"/>
    </location>
</feature>
<feature type="transmembrane region" description="Helical" evidence="16">
    <location>
        <begin position="1863"/>
        <end position="1886"/>
    </location>
</feature>
<dbReference type="PRINTS" id="PR00261">
    <property type="entry name" value="LDLRECEPTOR"/>
</dbReference>
<evidence type="ECO:0000256" key="14">
    <source>
        <dbReference type="PROSITE-ProRule" id="PRU00461"/>
    </source>
</evidence>
<feature type="repeat" description="LDL-receptor class B" evidence="14">
    <location>
        <begin position="1641"/>
        <end position="1685"/>
    </location>
</feature>
<dbReference type="InterPro" id="IPR009030">
    <property type="entry name" value="Growth_fac_rcpt_cys_sf"/>
</dbReference>
<feature type="repeat" description="LDL-receptor class B" evidence="14">
    <location>
        <begin position="1027"/>
        <end position="1070"/>
    </location>
</feature>
<evidence type="ECO:0000256" key="10">
    <source>
        <dbReference type="ARBA" id="ARBA00023157"/>
    </source>
</evidence>
<dbReference type="Gene3D" id="2.120.10.30">
    <property type="entry name" value="TolB, C-terminal domain"/>
    <property type="match status" value="4"/>
</dbReference>
<dbReference type="PROSITE" id="PS51120">
    <property type="entry name" value="LDLRB"/>
    <property type="match status" value="14"/>
</dbReference>
<dbReference type="GO" id="GO:0043235">
    <property type="term" value="C:receptor complex"/>
    <property type="evidence" value="ECO:0007669"/>
    <property type="project" value="TreeGrafter"/>
</dbReference>
<dbReference type="CDD" id="cd00054">
    <property type="entry name" value="EGF_CA"/>
    <property type="match status" value="1"/>
</dbReference>
<feature type="disulfide bond" evidence="13">
    <location>
        <begin position="360"/>
        <end position="375"/>
    </location>
</feature>
<dbReference type="SUPFAM" id="SSF57424">
    <property type="entry name" value="LDL receptor-like module"/>
    <property type="match status" value="8"/>
</dbReference>
<dbReference type="InterPro" id="IPR001881">
    <property type="entry name" value="EGF-like_Ca-bd_dom"/>
</dbReference>
<dbReference type="PROSITE" id="PS51257">
    <property type="entry name" value="PROKAR_LIPOPROTEIN"/>
    <property type="match status" value="1"/>
</dbReference>
<feature type="repeat" description="LDL-receptor class B" evidence="14">
    <location>
        <begin position="1334"/>
        <end position="1378"/>
    </location>
</feature>
<feature type="disulfide bond" evidence="13">
    <location>
        <begin position="261"/>
        <end position="273"/>
    </location>
</feature>
<dbReference type="Gene3D" id="4.10.400.10">
    <property type="entry name" value="Low-density Lipoprotein Receptor"/>
    <property type="match status" value="8"/>
</dbReference>
<dbReference type="InterPro" id="IPR051221">
    <property type="entry name" value="LDLR-related"/>
</dbReference>
<evidence type="ECO:0000256" key="13">
    <source>
        <dbReference type="PROSITE-ProRule" id="PRU00124"/>
    </source>
</evidence>
<keyword evidence="2" id="KW-1003">Cell membrane</keyword>
<dbReference type="SMART" id="SM00181">
    <property type="entry name" value="EGF"/>
    <property type="match status" value="8"/>
</dbReference>
<dbReference type="InterPro" id="IPR011042">
    <property type="entry name" value="6-blade_b-propeller_TolB-like"/>
</dbReference>
<evidence type="ECO:0000256" key="4">
    <source>
        <dbReference type="ARBA" id="ARBA00022583"/>
    </source>
</evidence>
<dbReference type="GO" id="GO:0042562">
    <property type="term" value="F:hormone binding"/>
    <property type="evidence" value="ECO:0007669"/>
    <property type="project" value="TreeGrafter"/>
</dbReference>
<sequence>MLAGRIEDQLMIFCFIAIGCTVGYVLCDPAHSTNSTVPAGSARQRFGSSSLRESHKKSPSKEERRTVLATGKLLFEARSTFRPHIILPEYPDFPLPLPYHAFAPFTEERPRFTSDVGRDMVNRGGILVNGMYPYLDLPPDIPNWGMIPGGGFSTVDEAYPASSTCTSSCKLDEFLCDEGCNCIDKSLRCDGTRQCAAGEDEQNCNESHLASICASLKNFVMCPKTKRCISKEWLCDGDDDCGDYSDETHCADLFKGSQRNCTVDQFQCSNGLCVPKTWICDNDNDCRDFSDELNCTKVGCSFNEFECNDGTCINGNWRCDHFLDCIDGSDEVNCDLLPSVCGPKEFQCSNRMCIKSEFKCDGDDDCDDWSDEDSCPKKSGVCGVGDFQCKSGDCIPKRWLCDNQKDCSTEEDEVDCNSSFNKTCAADEHRCADGQCILKSWVCDGSPDCANGEDESICSIVCDEAKFACSATEPNKSHTAFCIARKRKCDGRKDCPSGEDETSCPTRRECVRNTVCEQLCVTLANGKKACDCYNGYKLHLDGTSCVDIDECMYATDPVCSQTCYNTMGSFTCGCMTGYVLRPDLRTCKAVGAYPTLLFANRIDIRQMSLSTSKYSLIAKGLHNAISLDYHYKQKLLFWSDVSTDKIKRSTLNGTNTTTIVNSGLESPGGIAVDWIHNLIFWTDSGTKRVEVASLDGGHRAIIVASELDKPRAIVVHPGSAWVFWSDWGPNPKIERCEMDGSDRKRIITESVFWPNGLTIDYTDNMIYWADAKHNVIEVSALDGTSRRKVITKGLPHPFAISVFEDAIFWTDWHTKSITTANKVTGAGFKTLHARLHFPMDVRTFHPTRQPEFTNRCGASNGGCQDLCLPNRVSFSCVCRMGQQLNDDEKTCRQPDSFLLFTKKKDIRLLHLNDSHQHQNQMVLPLENVKNAAAIAWDSARNYIFWSDVATKTINRAFWNGSDHVVIAHTNIFNPKGLAFDWVSDNLYWTDADASKIEVSNSNGSVRSLLIWENVDKPGDITLDPRSGFMIWADWGADIRIERAFMDGNSRKTLVYQDLSTPSGLTVDKSSKLYWTDADLSCISFINLDGSGRGILLTGASIPKPYALDIYQDHIYWADWMGKTIERANKFTGKDRTVLVKNVPDVMGIKIFHRTRKQMISPCLAKAGCSHLCLLKQLRGNEHTCACPTGVKLMQDGTTCTNSPLNYLIMAHRMDIRQISLDVPYMADVVLPIHKLKMATSVDVDRKTGDIYWTDTSEDSIQKSSPNGTNRATILTTEIMAPEGIAIDSTGRKIYWTDGERNSIEVSELDGTNRKVLFNHGIYNPRAITLHYHHGLMFWSDWGAEQPKIEVANMDGTRRKILISQNISWPNGLAIDRAEGRLYWNDAKRHTIESSDLDGKHRKVVMTGNPHPYGLVVVGSHIYWTDWKERGLFRADKETGLHVTGIRLGLEGLMDVRSVQNDNIAENACGDHNGGCSHLCLRNSDGFSCACPTGLTLSKAHPNQCVSPPRAFLLVGAKNSLIQINFDDDDDAGWDITLPVKDDMQNVIDIDFHYKKKLIFYSDINRNIIQRVDMTNLSDVRTVVSQNLSSPDGISVDWLANNIYWTNTGNRAIEVARLDGSHRKTILSELDDPRSLVCNPKGFLFWSDWDREHPRIERCQLDGTERKPIVTEGVAFPIGLTIDFAQRLLYWVDAKLLNERIESCDFHGHTRSTLEIQKTLPFSLAQYREWLYWTDWNQNCIMRAEKTKGREKAVLRSLRSVTGLAMVGEERQLFWNPCAVNNGNCTHLCFFKRTTYTCGCPDETTTACKTEPDFPVSKVCPEHQGFDCPILGDSDYEDYDSLDHSKDAIPLDDNALESKFSTSFLITTIVVVIMLVLITSILSVVWFKYVKGGTYEASKSFSNPNYYSSDSNALQNPADRRQFIWKRLKYDKSQERVYEETVVASKEVTSLIPAILTPCSSHCEVVTPELERSPSVTPLRQVDIQ</sequence>
<dbReference type="PANTHER" id="PTHR22722">
    <property type="entry name" value="LOW-DENSITY LIPOPROTEIN RECEPTOR-RELATED PROTEIN 2-RELATED"/>
    <property type="match status" value="1"/>
</dbReference>
<keyword evidence="6" id="KW-0732">Signal</keyword>
<keyword evidence="11" id="KW-0675">Receptor</keyword>
<dbReference type="SMART" id="SM00135">
    <property type="entry name" value="LY"/>
    <property type="match status" value="20"/>
</dbReference>
<evidence type="ECO:0000256" key="2">
    <source>
        <dbReference type="ARBA" id="ARBA00022475"/>
    </source>
</evidence>
<dbReference type="InterPro" id="IPR002172">
    <property type="entry name" value="LDrepeatLR_classA_rpt"/>
</dbReference>
<reference evidence="18" key="2">
    <citation type="submission" date="2024-08" db="UniProtKB">
        <authorList>
            <consortium name="EnsemblMetazoa"/>
        </authorList>
    </citation>
    <scope>IDENTIFICATION</scope>
</reference>
<evidence type="ECO:0000313" key="18">
    <source>
        <dbReference type="EnsemblMetazoa" id="XP_019754564.1"/>
    </source>
</evidence>
<dbReference type="Gene3D" id="2.10.25.10">
    <property type="entry name" value="Laminin"/>
    <property type="match status" value="2"/>
</dbReference>
<feature type="disulfide bond" evidence="13">
    <location>
        <begin position="489"/>
        <end position="504"/>
    </location>
</feature>
<feature type="repeat" description="LDL-receptor class B" evidence="14">
    <location>
        <begin position="1600"/>
        <end position="1636"/>
    </location>
</feature>
<feature type="disulfide bond" evidence="13">
    <location>
        <begin position="189"/>
        <end position="204"/>
    </location>
</feature>
<dbReference type="Pfam" id="PF00058">
    <property type="entry name" value="Ldl_recept_b"/>
    <property type="match status" value="12"/>
</dbReference>
<name>A0AAR5P060_DENPD</name>
<feature type="disulfide bond" evidence="13">
    <location>
        <begin position="424"/>
        <end position="436"/>
    </location>
</feature>
<comment type="subcellular location">
    <subcellularLocation>
        <location evidence="1">Cell membrane</location>
        <topology evidence="1">Single-pass type I membrane protein</topology>
    </subcellularLocation>
</comment>
<feature type="disulfide bond" evidence="13">
    <location>
        <begin position="268"/>
        <end position="286"/>
    </location>
</feature>
<evidence type="ECO:0000259" key="17">
    <source>
        <dbReference type="PROSITE" id="PS01186"/>
    </source>
</evidence>
<dbReference type="PROSITE" id="PS01186">
    <property type="entry name" value="EGF_2"/>
    <property type="match status" value="1"/>
</dbReference>
<evidence type="ECO:0000256" key="12">
    <source>
        <dbReference type="ARBA" id="ARBA00023180"/>
    </source>
</evidence>
<dbReference type="InterPro" id="IPR049883">
    <property type="entry name" value="NOTCH1_EGF-like"/>
</dbReference>
<dbReference type="Pfam" id="PF00057">
    <property type="entry name" value="Ldl_recept_a"/>
    <property type="match status" value="7"/>
</dbReference>
<dbReference type="CDD" id="cd00112">
    <property type="entry name" value="LDLa"/>
    <property type="match status" value="6"/>
</dbReference>
<keyword evidence="7" id="KW-0677">Repeat</keyword>
<dbReference type="EnsemblMetazoa" id="XM_019899005.1">
    <property type="protein sequence ID" value="XP_019754564.1"/>
    <property type="gene ID" value="LOC109533633"/>
</dbReference>
<dbReference type="InterPro" id="IPR018097">
    <property type="entry name" value="EGF_Ca-bd_CS"/>
</dbReference>
<dbReference type="Proteomes" id="UP000019118">
    <property type="component" value="Unassembled WGS sequence"/>
</dbReference>
<feature type="disulfide bond" evidence="13">
    <location>
        <begin position="280"/>
        <end position="295"/>
    </location>
</feature>
<feature type="repeat" description="LDL-receptor class B" evidence="14">
    <location>
        <begin position="1556"/>
        <end position="1599"/>
    </location>
</feature>
<dbReference type="InterPro" id="IPR000033">
    <property type="entry name" value="LDLR_classB_rpt"/>
</dbReference>
<evidence type="ECO:0000256" key="11">
    <source>
        <dbReference type="ARBA" id="ARBA00023170"/>
    </source>
</evidence>
<evidence type="ECO:0000256" key="3">
    <source>
        <dbReference type="ARBA" id="ARBA00022536"/>
    </source>
</evidence>
<evidence type="ECO:0000256" key="15">
    <source>
        <dbReference type="SAM" id="MobiDB-lite"/>
    </source>
</evidence>
<dbReference type="GO" id="GO:0005509">
    <property type="term" value="F:calcium ion binding"/>
    <property type="evidence" value="ECO:0007669"/>
    <property type="project" value="InterPro"/>
</dbReference>
<dbReference type="SUPFAM" id="SSF63825">
    <property type="entry name" value="YWTD domain"/>
    <property type="match status" value="4"/>
</dbReference>
<feature type="domain" description="EGF-like" evidence="17">
    <location>
        <begin position="572"/>
        <end position="587"/>
    </location>
</feature>
<evidence type="ECO:0000256" key="5">
    <source>
        <dbReference type="ARBA" id="ARBA00022692"/>
    </source>
</evidence>
<feature type="repeat" description="LDL-receptor class B" evidence="14">
    <location>
        <begin position="634"/>
        <end position="676"/>
    </location>
</feature>
<dbReference type="FunFam" id="2.120.10.30:FF:000008">
    <property type="entry name" value="Low-density lipoprotein receptor-related protein 4"/>
    <property type="match status" value="3"/>
</dbReference>
<dbReference type="SMART" id="SM00179">
    <property type="entry name" value="EGF_CA"/>
    <property type="match status" value="3"/>
</dbReference>
<keyword evidence="5 16" id="KW-0812">Transmembrane</keyword>
<feature type="region of interest" description="Disordered" evidence="15">
    <location>
        <begin position="35"/>
        <end position="63"/>
    </location>
</feature>
<evidence type="ECO:0000256" key="8">
    <source>
        <dbReference type="ARBA" id="ARBA00022989"/>
    </source>
</evidence>
<evidence type="ECO:0000256" key="1">
    <source>
        <dbReference type="ARBA" id="ARBA00004251"/>
    </source>
</evidence>
<feature type="disulfide bond" evidence="13">
    <location>
        <begin position="382"/>
        <end position="394"/>
    </location>
</feature>
<evidence type="ECO:0000256" key="9">
    <source>
        <dbReference type="ARBA" id="ARBA00023136"/>
    </source>
</evidence>
<feature type="disulfide bond" evidence="13">
    <location>
        <begin position="431"/>
        <end position="449"/>
    </location>
</feature>
<evidence type="ECO:0000256" key="7">
    <source>
        <dbReference type="ARBA" id="ARBA00022737"/>
    </source>
</evidence>
<dbReference type="GO" id="GO:0016324">
    <property type="term" value="C:apical plasma membrane"/>
    <property type="evidence" value="ECO:0007669"/>
    <property type="project" value="TreeGrafter"/>
</dbReference>
<dbReference type="PANTHER" id="PTHR22722:SF15">
    <property type="entry name" value="LOW-DENSITY LIPOPROTEIN RECEPTOR-RELATED"/>
    <property type="match status" value="1"/>
</dbReference>
<keyword evidence="8 16" id="KW-1133">Transmembrane helix</keyword>
<protein>
    <recommendedName>
        <fullName evidence="17">EGF-like domain-containing protein</fullName>
    </recommendedName>
</protein>
<feature type="disulfide bond" evidence="13">
    <location>
        <begin position="300"/>
        <end position="312"/>
    </location>
</feature>
<feature type="disulfide bond" evidence="13">
    <location>
        <begin position="389"/>
        <end position="407"/>
    </location>
</feature>
<dbReference type="InterPro" id="IPR036055">
    <property type="entry name" value="LDL_receptor-like_sf"/>
</dbReference>
<feature type="disulfide bond" evidence="13">
    <location>
        <begin position="307"/>
        <end position="325"/>
    </location>
</feature>
<reference evidence="19" key="1">
    <citation type="journal article" date="2013" name="Genome Biol.">
        <title>Draft genome of the mountain pine beetle, Dendroctonus ponderosae Hopkins, a major forest pest.</title>
        <authorList>
            <person name="Keeling C.I."/>
            <person name="Yuen M.M."/>
            <person name="Liao N.Y."/>
            <person name="Docking T.R."/>
            <person name="Chan S.K."/>
            <person name="Taylor G.A."/>
            <person name="Palmquist D.L."/>
            <person name="Jackman S.D."/>
            <person name="Nguyen A."/>
            <person name="Li M."/>
            <person name="Henderson H."/>
            <person name="Janes J.K."/>
            <person name="Zhao Y."/>
            <person name="Pandoh P."/>
            <person name="Moore R."/>
            <person name="Sperling F.A."/>
            <person name="Huber D.P."/>
            <person name="Birol I."/>
            <person name="Jones S.J."/>
            <person name="Bohlmann J."/>
        </authorList>
    </citation>
    <scope>NUCLEOTIDE SEQUENCE</scope>
</reference>
<comment type="caution">
    <text evidence="13">Lacks conserved residue(s) required for the propagation of feature annotation.</text>
</comment>
<evidence type="ECO:0000256" key="6">
    <source>
        <dbReference type="ARBA" id="ARBA00022729"/>
    </source>
</evidence>
<dbReference type="PROSITE" id="PS01187">
    <property type="entry name" value="EGF_CA"/>
    <property type="match status" value="1"/>
</dbReference>
<dbReference type="Pfam" id="PF07645">
    <property type="entry name" value="EGF_CA"/>
    <property type="match status" value="1"/>
</dbReference>
<dbReference type="FunFam" id="4.10.400.10:FF:000065">
    <property type="entry name" value="Transmembrane protease serine 7"/>
    <property type="match status" value="1"/>
</dbReference>
<keyword evidence="10 13" id="KW-1015">Disulfide bond</keyword>
<feature type="disulfide bond" evidence="13">
    <location>
        <begin position="443"/>
        <end position="458"/>
    </location>
</feature>
<feature type="repeat" description="LDL-receptor class B" evidence="14">
    <location>
        <begin position="764"/>
        <end position="806"/>
    </location>
</feature>
<evidence type="ECO:0000313" key="19">
    <source>
        <dbReference type="Proteomes" id="UP000019118"/>
    </source>
</evidence>
<feature type="disulfide bond" evidence="13">
    <location>
        <begin position="341"/>
        <end position="353"/>
    </location>
</feature>
<feature type="repeat" description="LDL-receptor class B" evidence="14">
    <location>
        <begin position="1379"/>
        <end position="1420"/>
    </location>
</feature>
<feature type="disulfide bond" evidence="13">
    <location>
        <begin position="235"/>
        <end position="250"/>
    </location>
</feature>
<feature type="repeat" description="LDL-receptor class B" evidence="14">
    <location>
        <begin position="941"/>
        <end position="983"/>
    </location>
</feature>
<dbReference type="PROSITE" id="PS01209">
    <property type="entry name" value="LDLRA_1"/>
    <property type="match status" value="5"/>
</dbReference>
<dbReference type="InterPro" id="IPR000742">
    <property type="entry name" value="EGF"/>
</dbReference>
<feature type="repeat" description="LDL-receptor class B" evidence="14">
    <location>
        <begin position="1291"/>
        <end position="1333"/>
    </location>
</feature>
<feature type="disulfide bond" evidence="13">
    <location>
        <begin position="319"/>
        <end position="334"/>
    </location>
</feature>